<dbReference type="GeneID" id="28771154"/>
<dbReference type="EMBL" id="KV441554">
    <property type="protein sequence ID" value="OAG03635.1"/>
    <property type="molecule type" value="Genomic_DNA"/>
</dbReference>
<organism evidence="2 3">
    <name type="scientific">Paraphaeosphaeria sporulosa</name>
    <dbReference type="NCBI Taxonomy" id="1460663"/>
    <lineage>
        <taxon>Eukaryota</taxon>
        <taxon>Fungi</taxon>
        <taxon>Dikarya</taxon>
        <taxon>Ascomycota</taxon>
        <taxon>Pezizomycotina</taxon>
        <taxon>Dothideomycetes</taxon>
        <taxon>Pleosporomycetidae</taxon>
        <taxon>Pleosporales</taxon>
        <taxon>Massarineae</taxon>
        <taxon>Didymosphaeriaceae</taxon>
        <taxon>Paraphaeosphaeria</taxon>
    </lineage>
</organism>
<dbReference type="InParanoid" id="A0A177C7V5"/>
<evidence type="ECO:0000313" key="2">
    <source>
        <dbReference type="EMBL" id="OAG03635.1"/>
    </source>
</evidence>
<dbReference type="OrthoDB" id="3799328at2759"/>
<feature type="domain" description="Malonyl-CoA:ACP transacylase (MAT)" evidence="1">
    <location>
        <begin position="1"/>
        <end position="206"/>
    </location>
</feature>
<dbReference type="InterPro" id="IPR001227">
    <property type="entry name" value="Ac_transferase_dom_sf"/>
</dbReference>
<keyword evidence="3" id="KW-1185">Reference proteome</keyword>
<evidence type="ECO:0000259" key="1">
    <source>
        <dbReference type="SMART" id="SM00827"/>
    </source>
</evidence>
<sequence length="206" mass="22375">MGRELYERYPVYTSAIDRADKHLLSLGATFSLLKELQKDETSTKINNAHLSQPSCTAVQLALVDLLRTWGITAKAVAGHSSGEIGAAYAAGIIDFEDAMTVVYHRGRLIPILKEKFPTLDGSMMAVGAGQADIAPLLERILRCVGEARIACINSPSSVTVSGDTDAILELQQLIEEAHPGTFARKLQVDTAYHSHHIRTSFPTGMR</sequence>
<dbReference type="PANTHER" id="PTHR43775">
    <property type="entry name" value="FATTY ACID SYNTHASE"/>
    <property type="match status" value="1"/>
</dbReference>
<dbReference type="InterPro" id="IPR016036">
    <property type="entry name" value="Malonyl_transacylase_ACP-bd"/>
</dbReference>
<dbReference type="SMART" id="SM00827">
    <property type="entry name" value="PKS_AT"/>
    <property type="match status" value="1"/>
</dbReference>
<dbReference type="SUPFAM" id="SSF52151">
    <property type="entry name" value="FabD/lysophospholipase-like"/>
    <property type="match status" value="1"/>
</dbReference>
<dbReference type="GO" id="GO:0004312">
    <property type="term" value="F:fatty acid synthase activity"/>
    <property type="evidence" value="ECO:0007669"/>
    <property type="project" value="TreeGrafter"/>
</dbReference>
<evidence type="ECO:0000313" key="3">
    <source>
        <dbReference type="Proteomes" id="UP000077069"/>
    </source>
</evidence>
<dbReference type="Gene3D" id="3.40.366.10">
    <property type="entry name" value="Malonyl-Coenzyme A Acyl Carrier Protein, domain 2"/>
    <property type="match status" value="1"/>
</dbReference>
<dbReference type="RefSeq" id="XP_018034000.1">
    <property type="nucleotide sequence ID" value="XM_018187668.1"/>
</dbReference>
<dbReference type="Proteomes" id="UP000077069">
    <property type="component" value="Unassembled WGS sequence"/>
</dbReference>
<reference evidence="2 3" key="1">
    <citation type="submission" date="2016-05" db="EMBL/GenBank/DDBJ databases">
        <title>Comparative analysis of secretome profiles of manganese(II)-oxidizing ascomycete fungi.</title>
        <authorList>
            <consortium name="DOE Joint Genome Institute"/>
            <person name="Zeiner C.A."/>
            <person name="Purvine S.O."/>
            <person name="Zink E.M."/>
            <person name="Wu S."/>
            <person name="Pasa-Tolic L."/>
            <person name="Chaput D.L."/>
            <person name="Haridas S."/>
            <person name="Grigoriev I.V."/>
            <person name="Santelli C.M."/>
            <person name="Hansel C.M."/>
        </authorList>
    </citation>
    <scope>NUCLEOTIDE SEQUENCE [LARGE SCALE GENOMIC DNA]</scope>
    <source>
        <strain evidence="2 3">AP3s5-JAC2a</strain>
    </source>
</reference>
<gene>
    <name evidence="2" type="ORF">CC84DRAFT_861491</name>
</gene>
<dbReference type="STRING" id="1460663.A0A177C7V5"/>
<protein>
    <submittedName>
        <fullName evidence="2">FabD/lysophospholipase-like protein</fullName>
    </submittedName>
</protein>
<dbReference type="AlphaFoldDB" id="A0A177C7V5"/>
<dbReference type="InterPro" id="IPR016035">
    <property type="entry name" value="Acyl_Trfase/lysoPLipase"/>
</dbReference>
<dbReference type="SUPFAM" id="SSF55048">
    <property type="entry name" value="Probable ACP-binding domain of malonyl-CoA ACP transacylase"/>
    <property type="match status" value="1"/>
</dbReference>
<proteinExistence type="predicted"/>
<dbReference type="GO" id="GO:0006633">
    <property type="term" value="P:fatty acid biosynthetic process"/>
    <property type="evidence" value="ECO:0007669"/>
    <property type="project" value="TreeGrafter"/>
</dbReference>
<accession>A0A177C7V5</accession>
<dbReference type="PANTHER" id="PTHR43775:SF13">
    <property type="entry name" value="POLYKETIDE SYNTHASE 1"/>
    <property type="match status" value="1"/>
</dbReference>
<dbReference type="InterPro" id="IPR050091">
    <property type="entry name" value="PKS_NRPS_Biosynth_Enz"/>
</dbReference>
<dbReference type="InterPro" id="IPR014043">
    <property type="entry name" value="Acyl_transferase_dom"/>
</dbReference>
<name>A0A177C7V5_9PLEO</name>
<dbReference type="GO" id="GO:0044550">
    <property type="term" value="P:secondary metabolite biosynthetic process"/>
    <property type="evidence" value="ECO:0007669"/>
    <property type="project" value="TreeGrafter"/>
</dbReference>
<dbReference type="Pfam" id="PF00698">
    <property type="entry name" value="Acyl_transf_1"/>
    <property type="match status" value="1"/>
</dbReference>